<dbReference type="Proteomes" id="UP000199002">
    <property type="component" value="Unassembled WGS sequence"/>
</dbReference>
<proteinExistence type="predicted"/>
<dbReference type="AlphaFoldDB" id="A0A1H4FKS0"/>
<accession>A0A1H4FKS0</accession>
<reference evidence="3" key="1">
    <citation type="submission" date="2016-10" db="EMBL/GenBank/DDBJ databases">
        <authorList>
            <person name="Varghese N."/>
            <person name="Submissions S."/>
        </authorList>
    </citation>
    <scope>NUCLEOTIDE SEQUENCE [LARGE SCALE GENOMIC DNA]</scope>
    <source>
        <strain evidence="3">DSM 25157</strain>
    </source>
</reference>
<dbReference type="InterPro" id="IPR005119">
    <property type="entry name" value="LysR_subst-bd"/>
</dbReference>
<dbReference type="Gene3D" id="3.40.190.290">
    <property type="match status" value="1"/>
</dbReference>
<name>A0A1H4FKS0_9BURK</name>
<evidence type="ECO:0000259" key="1">
    <source>
        <dbReference type="Pfam" id="PF03466"/>
    </source>
</evidence>
<evidence type="ECO:0000313" key="3">
    <source>
        <dbReference type="Proteomes" id="UP000199002"/>
    </source>
</evidence>
<keyword evidence="3" id="KW-1185">Reference proteome</keyword>
<dbReference type="Pfam" id="PF03466">
    <property type="entry name" value="LysR_substrate"/>
    <property type="match status" value="1"/>
</dbReference>
<dbReference type="EMBL" id="FNQJ01000076">
    <property type="protein sequence ID" value="SEA97963.1"/>
    <property type="molecule type" value="Genomic_DNA"/>
</dbReference>
<organism evidence="2 3">
    <name type="scientific">Acidovorax soli</name>
    <dbReference type="NCBI Taxonomy" id="592050"/>
    <lineage>
        <taxon>Bacteria</taxon>
        <taxon>Pseudomonadati</taxon>
        <taxon>Pseudomonadota</taxon>
        <taxon>Betaproteobacteria</taxon>
        <taxon>Burkholderiales</taxon>
        <taxon>Comamonadaceae</taxon>
        <taxon>Acidovorax</taxon>
    </lineage>
</organism>
<evidence type="ECO:0000313" key="2">
    <source>
        <dbReference type="EMBL" id="SEA97963.1"/>
    </source>
</evidence>
<feature type="domain" description="LysR substrate-binding" evidence="1">
    <location>
        <begin position="5"/>
        <end position="93"/>
    </location>
</feature>
<dbReference type="SUPFAM" id="SSF53850">
    <property type="entry name" value="Periplasmic binding protein-like II"/>
    <property type="match status" value="1"/>
</dbReference>
<protein>
    <submittedName>
        <fullName evidence="2">LysR family transcriptional regulator, nitrogen assimilation regulatory protein</fullName>
    </submittedName>
</protein>
<sequence length="114" mass="12408">MPSGPHALRQLLESYTRPRGMQLKMVAEVDSVQTVLSLVARGVADTVLPLSATRAWIYPQTLHMAVMVAPAIRNRLVLAVPKARPGTLLSRYASQLLRTLVQQHFDDAAPPVGG</sequence>
<gene>
    <name evidence="2" type="ORF">SAMN05421875_1761</name>
</gene>